<gene>
    <name evidence="11" type="ORF">NDN08_002702</name>
</gene>
<comment type="cofactor">
    <cofactor evidence="2">
        <name>Zn(2+)</name>
        <dbReference type="ChEBI" id="CHEBI:29105"/>
    </cofactor>
</comment>
<dbReference type="Pfam" id="PF00753">
    <property type="entry name" value="Lactamase_B"/>
    <property type="match status" value="1"/>
</dbReference>
<dbReference type="SUPFAM" id="SSF56281">
    <property type="entry name" value="Metallo-hydrolase/oxidoreductase"/>
    <property type="match status" value="1"/>
</dbReference>
<comment type="pathway">
    <text evidence="3">Secondary metabolite metabolism; methylglyoxal degradation; (R)-lactate from methylglyoxal: step 2/2.</text>
</comment>
<dbReference type="SMART" id="SM00849">
    <property type="entry name" value="Lactamase_B"/>
    <property type="match status" value="1"/>
</dbReference>
<proteinExistence type="inferred from homology"/>
<dbReference type="Gene3D" id="3.60.15.10">
    <property type="entry name" value="Ribonuclease Z/Hydroxyacylglutathione hydrolase-like"/>
    <property type="match status" value="1"/>
</dbReference>
<reference evidence="11 12" key="1">
    <citation type="journal article" date="2023" name="Nat. Commun.">
        <title>Origin of minicircular mitochondrial genomes in red algae.</title>
        <authorList>
            <person name="Lee Y."/>
            <person name="Cho C.H."/>
            <person name="Lee Y.M."/>
            <person name="Park S.I."/>
            <person name="Yang J.H."/>
            <person name="West J.A."/>
            <person name="Bhattacharya D."/>
            <person name="Yoon H.S."/>
        </authorList>
    </citation>
    <scope>NUCLEOTIDE SEQUENCE [LARGE SCALE GENOMIC DNA]</scope>
    <source>
        <strain evidence="11 12">CCMP1338</strain>
        <tissue evidence="11">Whole cell</tissue>
    </source>
</reference>
<dbReference type="InterPro" id="IPR036866">
    <property type="entry name" value="RibonucZ/Hydroxyglut_hydro"/>
</dbReference>
<comment type="caution">
    <text evidence="11">The sequence shown here is derived from an EMBL/GenBank/DDBJ whole genome shotgun (WGS) entry which is preliminary data.</text>
</comment>
<dbReference type="InterPro" id="IPR032282">
    <property type="entry name" value="HAGH_C"/>
</dbReference>
<evidence type="ECO:0000256" key="9">
    <source>
        <dbReference type="ARBA" id="ARBA00031044"/>
    </source>
</evidence>
<dbReference type="InterPro" id="IPR001279">
    <property type="entry name" value="Metallo-B-lactamas"/>
</dbReference>
<accession>A0AAV8UX57</accession>
<keyword evidence="7" id="KW-0378">Hydrolase</keyword>
<dbReference type="GO" id="GO:0004416">
    <property type="term" value="F:hydroxyacylglutathione hydrolase activity"/>
    <property type="evidence" value="ECO:0007669"/>
    <property type="project" value="UniProtKB-EC"/>
</dbReference>
<keyword evidence="12" id="KW-1185">Reference proteome</keyword>
<protein>
    <recommendedName>
        <fullName evidence="5">hydroxyacylglutathione hydrolase</fullName>
        <ecNumber evidence="5">3.1.2.6</ecNumber>
    </recommendedName>
    <alternativeName>
        <fullName evidence="9">Glyoxalase II</fullName>
    </alternativeName>
</protein>
<dbReference type="InterPro" id="IPR035680">
    <property type="entry name" value="Clx_II_MBL"/>
</dbReference>
<dbReference type="Pfam" id="PF16123">
    <property type="entry name" value="HAGH_C"/>
    <property type="match status" value="1"/>
</dbReference>
<evidence type="ECO:0000256" key="3">
    <source>
        <dbReference type="ARBA" id="ARBA00004963"/>
    </source>
</evidence>
<comment type="catalytic activity">
    <reaction evidence="1">
        <text>an S-(2-hydroxyacyl)glutathione + H2O = a 2-hydroxy carboxylate + glutathione + H(+)</text>
        <dbReference type="Rhea" id="RHEA:21864"/>
        <dbReference type="ChEBI" id="CHEBI:15377"/>
        <dbReference type="ChEBI" id="CHEBI:15378"/>
        <dbReference type="ChEBI" id="CHEBI:57925"/>
        <dbReference type="ChEBI" id="CHEBI:58896"/>
        <dbReference type="ChEBI" id="CHEBI:71261"/>
        <dbReference type="EC" id="3.1.2.6"/>
    </reaction>
</comment>
<evidence type="ECO:0000256" key="5">
    <source>
        <dbReference type="ARBA" id="ARBA00011917"/>
    </source>
</evidence>
<organism evidence="11 12">
    <name type="scientific">Rhodosorus marinus</name>
    <dbReference type="NCBI Taxonomy" id="101924"/>
    <lineage>
        <taxon>Eukaryota</taxon>
        <taxon>Rhodophyta</taxon>
        <taxon>Stylonematophyceae</taxon>
        <taxon>Stylonematales</taxon>
        <taxon>Stylonemataceae</taxon>
        <taxon>Rhodosorus</taxon>
    </lineage>
</organism>
<keyword evidence="6" id="KW-0479">Metal-binding</keyword>
<dbReference type="AlphaFoldDB" id="A0AAV8UX57"/>
<dbReference type="GO" id="GO:0046872">
    <property type="term" value="F:metal ion binding"/>
    <property type="evidence" value="ECO:0007669"/>
    <property type="project" value="UniProtKB-KW"/>
</dbReference>
<evidence type="ECO:0000256" key="8">
    <source>
        <dbReference type="ARBA" id="ARBA00022833"/>
    </source>
</evidence>
<evidence type="ECO:0000313" key="12">
    <source>
        <dbReference type="Proteomes" id="UP001157974"/>
    </source>
</evidence>
<evidence type="ECO:0000256" key="7">
    <source>
        <dbReference type="ARBA" id="ARBA00022801"/>
    </source>
</evidence>
<dbReference type="EMBL" id="JAMWBK010000004">
    <property type="protein sequence ID" value="KAJ8906208.1"/>
    <property type="molecule type" value="Genomic_DNA"/>
</dbReference>
<feature type="domain" description="Metallo-beta-lactamase" evidence="10">
    <location>
        <begin position="40"/>
        <end position="199"/>
    </location>
</feature>
<dbReference type="PIRSF" id="PIRSF005457">
    <property type="entry name" value="Glx"/>
    <property type="match status" value="1"/>
</dbReference>
<evidence type="ECO:0000256" key="1">
    <source>
        <dbReference type="ARBA" id="ARBA00001623"/>
    </source>
</evidence>
<dbReference type="FunFam" id="3.60.15.10:FF:000019">
    <property type="entry name" value="Hydroxyacylglutathione hydrolase, mitochondrial"/>
    <property type="match status" value="1"/>
</dbReference>
<evidence type="ECO:0000313" key="11">
    <source>
        <dbReference type="EMBL" id="KAJ8906208.1"/>
    </source>
</evidence>
<dbReference type="PANTHER" id="PTHR11935:SF94">
    <property type="entry name" value="TENZING NORGAY, ISOFORM C"/>
    <property type="match status" value="1"/>
</dbReference>
<sequence length="281" mass="30686">MRQLLFASWFGSIGSVGGRKASIVPLKVGMEVRSVPILSDNYSYLLIDRQKNVAAVVDPADPKKILAAVEEEGVKLTTILTTHHHWDHAGGNAEMRKAMPDLRVYAPKDDHIASATDEVEEGDQVSVVGSAHTLSVLGTPCHTRGHVCYHSTTAEAVFTGDTLFVGGCGRFFEGTASQMLKALDKLGSLPPQTKIFCGHEYTVANLKFALSVEPENQELQAKMNWATAQRKEGLPTIPSTIHDELQYNPFMRTSSKTLTNLYGSSDPVGVMKQLREAKNSF</sequence>
<dbReference type="HAMAP" id="MF_01374">
    <property type="entry name" value="Glyoxalase_2"/>
    <property type="match status" value="1"/>
</dbReference>
<dbReference type="EC" id="3.1.2.6" evidence="5"/>
<evidence type="ECO:0000256" key="2">
    <source>
        <dbReference type="ARBA" id="ARBA00001947"/>
    </source>
</evidence>
<dbReference type="PANTHER" id="PTHR11935">
    <property type="entry name" value="BETA LACTAMASE DOMAIN"/>
    <property type="match status" value="1"/>
</dbReference>
<dbReference type="GO" id="GO:0019243">
    <property type="term" value="P:methylglyoxal catabolic process to D-lactate via S-lactoyl-glutathione"/>
    <property type="evidence" value="ECO:0007669"/>
    <property type="project" value="InterPro"/>
</dbReference>
<comment type="similarity">
    <text evidence="4">Belongs to the metallo-beta-lactamase superfamily. Glyoxalase II family.</text>
</comment>
<evidence type="ECO:0000256" key="6">
    <source>
        <dbReference type="ARBA" id="ARBA00022723"/>
    </source>
</evidence>
<evidence type="ECO:0000259" key="10">
    <source>
        <dbReference type="SMART" id="SM00849"/>
    </source>
</evidence>
<dbReference type="NCBIfam" id="TIGR03413">
    <property type="entry name" value="GSH_gloB"/>
    <property type="match status" value="1"/>
</dbReference>
<evidence type="ECO:0000256" key="4">
    <source>
        <dbReference type="ARBA" id="ARBA00006759"/>
    </source>
</evidence>
<dbReference type="CDD" id="cd07723">
    <property type="entry name" value="hydroxyacylglutathione_hydrolase_MBL-fold"/>
    <property type="match status" value="1"/>
</dbReference>
<dbReference type="InterPro" id="IPR017782">
    <property type="entry name" value="Hydroxyacylglutathione_Hdrlase"/>
</dbReference>
<name>A0AAV8UX57_9RHOD</name>
<dbReference type="Proteomes" id="UP001157974">
    <property type="component" value="Unassembled WGS sequence"/>
</dbReference>
<keyword evidence="8" id="KW-0862">Zinc</keyword>